<dbReference type="Gene3D" id="1.10.10.2830">
    <property type="match status" value="1"/>
</dbReference>
<dbReference type="InterPro" id="IPR040873">
    <property type="entry name" value="SoPB_HTH"/>
</dbReference>
<evidence type="ECO:0000256" key="1">
    <source>
        <dbReference type="ARBA" id="ARBA00006295"/>
    </source>
</evidence>
<dbReference type="Proteomes" id="UP000563524">
    <property type="component" value="Unassembled WGS sequence"/>
</dbReference>
<dbReference type="InterPro" id="IPR050336">
    <property type="entry name" value="Chromosome_partition/occlusion"/>
</dbReference>
<dbReference type="InterPro" id="IPR003115">
    <property type="entry name" value="ParB_N"/>
</dbReference>
<comment type="similarity">
    <text evidence="1">Belongs to the ParB family.</text>
</comment>
<dbReference type="NCBIfam" id="TIGR00180">
    <property type="entry name" value="parB_part"/>
    <property type="match status" value="1"/>
</dbReference>
<comment type="caution">
    <text evidence="3">The sequence shown here is derived from an EMBL/GenBank/DDBJ whole genome shotgun (WGS) entry which is preliminary data.</text>
</comment>
<keyword evidence="4" id="KW-1185">Reference proteome</keyword>
<evidence type="ECO:0000259" key="2">
    <source>
        <dbReference type="SMART" id="SM00470"/>
    </source>
</evidence>
<feature type="domain" description="ParB-like N-terminal" evidence="2">
    <location>
        <begin position="58"/>
        <end position="161"/>
    </location>
</feature>
<dbReference type="Pfam" id="PF18090">
    <property type="entry name" value="SoPB_HTH"/>
    <property type="match status" value="1"/>
</dbReference>
<dbReference type="CDD" id="cd16405">
    <property type="entry name" value="RepB_like_N"/>
    <property type="match status" value="1"/>
</dbReference>
<dbReference type="SUPFAM" id="SSF110849">
    <property type="entry name" value="ParB/Sulfiredoxin"/>
    <property type="match status" value="1"/>
</dbReference>
<protein>
    <submittedName>
        <fullName evidence="3">ParB family chromosome partitioning protein</fullName>
    </submittedName>
</protein>
<dbReference type="PANTHER" id="PTHR33375">
    <property type="entry name" value="CHROMOSOME-PARTITIONING PROTEIN PARB-RELATED"/>
    <property type="match status" value="1"/>
</dbReference>
<dbReference type="GO" id="GO:0007059">
    <property type="term" value="P:chromosome segregation"/>
    <property type="evidence" value="ECO:0007669"/>
    <property type="project" value="TreeGrafter"/>
</dbReference>
<dbReference type="SMART" id="SM00470">
    <property type="entry name" value="ParB"/>
    <property type="match status" value="1"/>
</dbReference>
<dbReference type="InterPro" id="IPR036086">
    <property type="entry name" value="ParB/Sulfiredoxin_sf"/>
</dbReference>
<organism evidence="3 4">
    <name type="scientific">Parvularcula dongshanensis</name>
    <dbReference type="NCBI Taxonomy" id="1173995"/>
    <lineage>
        <taxon>Bacteria</taxon>
        <taxon>Pseudomonadati</taxon>
        <taxon>Pseudomonadota</taxon>
        <taxon>Alphaproteobacteria</taxon>
        <taxon>Parvularculales</taxon>
        <taxon>Parvularculaceae</taxon>
        <taxon>Parvularcula</taxon>
    </lineage>
</organism>
<dbReference type="SUPFAM" id="SSF109709">
    <property type="entry name" value="KorB DNA-binding domain-like"/>
    <property type="match status" value="1"/>
</dbReference>
<dbReference type="InterPro" id="IPR004437">
    <property type="entry name" value="ParB/RepB/Spo0J"/>
</dbReference>
<dbReference type="PANTHER" id="PTHR33375:SF1">
    <property type="entry name" value="CHROMOSOME-PARTITIONING PROTEIN PARB-RELATED"/>
    <property type="match status" value="1"/>
</dbReference>
<sequence length="342" mass="38297">MNKRLGALNDALEGLDVGAGEGGTEREKPRRRGVSVFEDRQNVANQVATGRMRSASLRTVLPEQCRMWRRHNRFYDLLTPENCAELIDDIRAKGQQTTPAIARPLKNDPAGYEFEVIAGARRHFAVTYLRTQEKRTDILYLVEVRRMEDEEAFLASDAENRGRQDISEYERARDYASALEEFYGGTVLRMAEKVGMSRGKLRHYLNLAGLPDEVVAAFPVSTEITLRAATALAPLLNEDAARTRIVTRASEIAEAQRQARREGGGARYDARTVQTELLAAGAAPQRQKAKRAAPERVTAPDGQLLVEVERGRKYMTFRVPLAPTASTAETLKEIKKRLPKMD</sequence>
<accession>A0A840I5P0</accession>
<name>A0A840I5P0_9PROT</name>
<evidence type="ECO:0000313" key="3">
    <source>
        <dbReference type="EMBL" id="MBB4660266.1"/>
    </source>
</evidence>
<gene>
    <name evidence="3" type="ORF">GGQ59_002816</name>
</gene>
<dbReference type="InterPro" id="IPR037972">
    <property type="entry name" value="RepB_N"/>
</dbReference>
<dbReference type="EMBL" id="JACHOB010000007">
    <property type="protein sequence ID" value="MBB4660266.1"/>
    <property type="molecule type" value="Genomic_DNA"/>
</dbReference>
<dbReference type="GO" id="GO:0005694">
    <property type="term" value="C:chromosome"/>
    <property type="evidence" value="ECO:0007669"/>
    <property type="project" value="TreeGrafter"/>
</dbReference>
<proteinExistence type="inferred from homology"/>
<evidence type="ECO:0000313" key="4">
    <source>
        <dbReference type="Proteomes" id="UP000563524"/>
    </source>
</evidence>
<dbReference type="RefSeq" id="WP_183819661.1">
    <property type="nucleotide sequence ID" value="NZ_JACHOB010000007.1"/>
</dbReference>
<dbReference type="GO" id="GO:0003677">
    <property type="term" value="F:DNA binding"/>
    <property type="evidence" value="ECO:0007669"/>
    <property type="project" value="InterPro"/>
</dbReference>
<reference evidence="3 4" key="1">
    <citation type="submission" date="2020-08" db="EMBL/GenBank/DDBJ databases">
        <title>Genomic Encyclopedia of Type Strains, Phase IV (KMG-IV): sequencing the most valuable type-strain genomes for metagenomic binning, comparative biology and taxonomic classification.</title>
        <authorList>
            <person name="Goeker M."/>
        </authorList>
    </citation>
    <scope>NUCLEOTIDE SEQUENCE [LARGE SCALE GENOMIC DNA]</scope>
    <source>
        <strain evidence="3 4">DSM 102850</strain>
    </source>
</reference>
<dbReference type="AlphaFoldDB" id="A0A840I5P0"/>
<dbReference type="Gene3D" id="3.90.1530.30">
    <property type="match status" value="1"/>
</dbReference>